<dbReference type="Gene3D" id="2.60.120.200">
    <property type="match status" value="2"/>
</dbReference>
<protein>
    <recommendedName>
        <fullName evidence="6">Fibronectin type-III domain-containing protein</fullName>
    </recommendedName>
</protein>
<dbReference type="CDD" id="cd00063">
    <property type="entry name" value="FN3"/>
    <property type="match status" value="1"/>
</dbReference>
<feature type="domain" description="Fibronectin type-III" evidence="6">
    <location>
        <begin position="436"/>
        <end position="535"/>
    </location>
</feature>
<evidence type="ECO:0000313" key="7">
    <source>
        <dbReference type="EMBL" id="MDP9868248.1"/>
    </source>
</evidence>
<dbReference type="SMART" id="SM00060">
    <property type="entry name" value="FN3"/>
    <property type="match status" value="3"/>
</dbReference>
<dbReference type="Proteomes" id="UP001230426">
    <property type="component" value="Unassembled WGS sequence"/>
</dbReference>
<dbReference type="PANTHER" id="PTHR47635">
    <property type="entry name" value="CUB DOMAIN-CONTAINING PROTEIN"/>
    <property type="match status" value="1"/>
</dbReference>
<dbReference type="Gene3D" id="2.60.40.10">
    <property type="entry name" value="Immunoglobulins"/>
    <property type="match status" value="3"/>
</dbReference>
<dbReference type="InterPro" id="IPR036116">
    <property type="entry name" value="FN3_sf"/>
</dbReference>
<keyword evidence="2" id="KW-1015">Disulfide bond</keyword>
<dbReference type="Pfam" id="PF13385">
    <property type="entry name" value="Laminin_G_3"/>
    <property type="match status" value="2"/>
</dbReference>
<name>A0ABT9RG33_9ACTN</name>
<organism evidence="7 8">
    <name type="scientific">Streptosporangium brasiliense</name>
    <dbReference type="NCBI Taxonomy" id="47480"/>
    <lineage>
        <taxon>Bacteria</taxon>
        <taxon>Bacillati</taxon>
        <taxon>Actinomycetota</taxon>
        <taxon>Actinomycetes</taxon>
        <taxon>Streptosporangiales</taxon>
        <taxon>Streptosporangiaceae</taxon>
        <taxon>Streptosporangium</taxon>
    </lineage>
</organism>
<dbReference type="InterPro" id="IPR013320">
    <property type="entry name" value="ConA-like_dom_sf"/>
</dbReference>
<keyword evidence="3" id="KW-0378">Hydrolase</keyword>
<evidence type="ECO:0000256" key="1">
    <source>
        <dbReference type="ARBA" id="ARBA00022729"/>
    </source>
</evidence>
<sequence length="749" mass="78906">MLSSLFTLSALLITPGAASASVPEPGLVAAFGMNEGSGSAIGDASGNGNNGTATATTWVDGKFGKALSFDGLSGLVTVNSSASLRLSSAMTLEAWVNPATADGRRPVIAKGLGEEPEYALTESDGLRSQDEGIPTAYVNTLSLRKLRASRSLPVYGWHHLAATYDGQWLRIYIDGFLSRRTAVTGTIQSNDGALLIGGHPVWGEYFKGSIDEVRIYNVARTTAQIQLDMANPITATDSPPSAPTDLTVSTTYADVGLRWKASSDDYGVRGYEVHRSTISGFTPSSSTWIGATTSAGSTLYSDVGQPSGVYYYRVVALDTATQASAPSNQATATITTPGDPPSAPGPLTAGGRLDGAELSFVKAEGVHGVSHYQLHRSTTPGFTPNDQTRIANITTTLYSDYYLEDGVYYYRVIAVDYAGQVGPPSNEASARIPDLPPTAPEATVQAGAGRAEISWTAASDDDAVTAYEVWRSTFWNFSAGSTASVLVGKVTTRSVVDTGLSAGRYYYRVRALDTAHQPGELSASAAADVTECPPADCLVAAYGMEDGGVTVTDASGNGNNGTATATTSADGKHGRALAFISTTSEVMVPYSPSLHLDTAMTVEAWVYPTEITGSHVLASKGSGQRWGQHAFTLYSTFANWNEPPSGPYIVIDSYGVSHTSVLPVNTWTHLAATFGGGKIRLYVNGVLVPKDYEPTYDPIKPETNPIYLGRSHLGDRSFKGLIDDVRIYTTPLTAEQIQADMNTPVGGGT</sequence>
<feature type="chain" id="PRO_5045605965" description="Fibronectin type-III domain-containing protein" evidence="5">
    <location>
        <begin position="21"/>
        <end position="749"/>
    </location>
</feature>
<keyword evidence="1 5" id="KW-0732">Signal</keyword>
<evidence type="ECO:0000256" key="2">
    <source>
        <dbReference type="ARBA" id="ARBA00023157"/>
    </source>
</evidence>
<feature type="signal peptide" evidence="5">
    <location>
        <begin position="1"/>
        <end position="20"/>
    </location>
</feature>
<dbReference type="PROSITE" id="PS50853">
    <property type="entry name" value="FN3"/>
    <property type="match status" value="2"/>
</dbReference>
<feature type="domain" description="Fibronectin type-III" evidence="6">
    <location>
        <begin position="239"/>
        <end position="338"/>
    </location>
</feature>
<dbReference type="SMART" id="SM00560">
    <property type="entry name" value="LamGL"/>
    <property type="match status" value="2"/>
</dbReference>
<evidence type="ECO:0000313" key="8">
    <source>
        <dbReference type="Proteomes" id="UP001230426"/>
    </source>
</evidence>
<evidence type="ECO:0000256" key="3">
    <source>
        <dbReference type="ARBA" id="ARBA00023295"/>
    </source>
</evidence>
<reference evidence="7 8" key="1">
    <citation type="submission" date="2023-07" db="EMBL/GenBank/DDBJ databases">
        <title>Sequencing the genomes of 1000 actinobacteria strains.</title>
        <authorList>
            <person name="Klenk H.-P."/>
        </authorList>
    </citation>
    <scope>NUCLEOTIDE SEQUENCE [LARGE SCALE GENOMIC DNA]</scope>
    <source>
        <strain evidence="7 8">DSM 44109</strain>
    </source>
</reference>
<dbReference type="SUPFAM" id="SSF49265">
    <property type="entry name" value="Fibronectin type III"/>
    <property type="match status" value="2"/>
</dbReference>
<accession>A0ABT9RG33</accession>
<gene>
    <name evidence="7" type="ORF">J2S55_007514</name>
</gene>
<dbReference type="EMBL" id="JAUSRB010000002">
    <property type="protein sequence ID" value="MDP9868248.1"/>
    <property type="molecule type" value="Genomic_DNA"/>
</dbReference>
<comment type="caution">
    <text evidence="7">The sequence shown here is derived from an EMBL/GenBank/DDBJ whole genome shotgun (WGS) entry which is preliminary data.</text>
</comment>
<keyword evidence="3" id="KW-0326">Glycosidase</keyword>
<evidence type="ECO:0000256" key="4">
    <source>
        <dbReference type="ARBA" id="ARBA00023326"/>
    </source>
</evidence>
<keyword evidence="8" id="KW-1185">Reference proteome</keyword>
<proteinExistence type="predicted"/>
<keyword evidence="4" id="KW-0624">Polysaccharide degradation</keyword>
<evidence type="ECO:0000256" key="5">
    <source>
        <dbReference type="SAM" id="SignalP"/>
    </source>
</evidence>
<dbReference type="PANTHER" id="PTHR47635:SF2">
    <property type="entry name" value="LAMG-LIKE JELLYROLL FOLD DOMAIN-CONTAINING PROTEIN"/>
    <property type="match status" value="1"/>
</dbReference>
<dbReference type="InterPro" id="IPR003961">
    <property type="entry name" value="FN3_dom"/>
</dbReference>
<dbReference type="InterPro" id="IPR013783">
    <property type="entry name" value="Ig-like_fold"/>
</dbReference>
<dbReference type="SUPFAM" id="SSF49899">
    <property type="entry name" value="Concanavalin A-like lectins/glucanases"/>
    <property type="match status" value="2"/>
</dbReference>
<dbReference type="RefSeq" id="WP_306870899.1">
    <property type="nucleotide sequence ID" value="NZ_JAUSRB010000002.1"/>
</dbReference>
<evidence type="ECO:0000259" key="6">
    <source>
        <dbReference type="PROSITE" id="PS50853"/>
    </source>
</evidence>
<dbReference type="InterPro" id="IPR006558">
    <property type="entry name" value="LamG-like"/>
</dbReference>
<keyword evidence="4" id="KW-0119">Carbohydrate metabolism</keyword>